<name>A0A4Y7PZX3_9AGAM</name>
<dbReference type="Gene3D" id="3.80.10.10">
    <property type="entry name" value="Ribonuclease Inhibitor"/>
    <property type="match status" value="1"/>
</dbReference>
<dbReference type="SUPFAM" id="SSF52047">
    <property type="entry name" value="RNI-like"/>
    <property type="match status" value="1"/>
</dbReference>
<reference evidence="1 2" key="1">
    <citation type="submission" date="2018-06" db="EMBL/GenBank/DDBJ databases">
        <title>A transcriptomic atlas of mushroom development highlights an independent origin of complex multicellularity.</title>
        <authorList>
            <consortium name="DOE Joint Genome Institute"/>
            <person name="Krizsan K."/>
            <person name="Almasi E."/>
            <person name="Merenyi Z."/>
            <person name="Sahu N."/>
            <person name="Viragh M."/>
            <person name="Koszo T."/>
            <person name="Mondo S."/>
            <person name="Kiss B."/>
            <person name="Balint B."/>
            <person name="Kues U."/>
            <person name="Barry K."/>
            <person name="Hegedus J.C."/>
            <person name="Henrissat B."/>
            <person name="Johnson J."/>
            <person name="Lipzen A."/>
            <person name="Ohm R."/>
            <person name="Nagy I."/>
            <person name="Pangilinan J."/>
            <person name="Yan J."/>
            <person name="Xiong Y."/>
            <person name="Grigoriev I.V."/>
            <person name="Hibbett D.S."/>
            <person name="Nagy L.G."/>
        </authorList>
    </citation>
    <scope>NUCLEOTIDE SEQUENCE [LARGE SCALE GENOMIC DNA]</scope>
    <source>
        <strain evidence="1 2">SZMC22713</strain>
    </source>
</reference>
<proteinExistence type="predicted"/>
<dbReference type="STRING" id="50990.A0A4Y7PZX3"/>
<sequence>MLTTETPLEDLLLTNDVPTDIQRSSAQIFLEKNQSRLSEVDADLTRLRLEREAISAYVQRYEVLLSSARRVLNIPELIGEILHQCIPNTVASGEFQHLPKLYCTDRLDIPLALSHVCSIWRRVALATPKLWAAFTVTAHDRLTVLVNLRLSRSKSHPLSFGIHLGDIRSTIYDSPVVAALSRNKIRWKNVFVNGSTIKDFLSYVSDTYPILETLHLCGTSLLETHIFAPNLTQLEIRGRVLVSDKSSLPNLRELILHDEGLITSLACCLSMCRRYPTLERAVFSISPTATLSSDEDIVLLPTLKDLHLSIISRHDGVLPDASPLLMKIRAPVLNKLNIESKIRATLSIREIILPFLKQSNDSLTALHLEGGYSDMDSLVEFLEHLPHLQELSLSSRHLNSDDLLTHLQKRAVKQTSTVLCAPELVIIGPLRPNPTLALMVDFILSRSSNDACSLREVVMPSQETADDLRSHPGISECITNGLRVLTREFRSPSRFPNDQFLHFDVSVGKR</sequence>
<dbReference type="AlphaFoldDB" id="A0A4Y7PZX3"/>
<dbReference type="InterPro" id="IPR032675">
    <property type="entry name" value="LRR_dom_sf"/>
</dbReference>
<organism evidence="1 2">
    <name type="scientific">Rickenella mellea</name>
    <dbReference type="NCBI Taxonomy" id="50990"/>
    <lineage>
        <taxon>Eukaryota</taxon>
        <taxon>Fungi</taxon>
        <taxon>Dikarya</taxon>
        <taxon>Basidiomycota</taxon>
        <taxon>Agaricomycotina</taxon>
        <taxon>Agaricomycetes</taxon>
        <taxon>Hymenochaetales</taxon>
        <taxon>Rickenellaceae</taxon>
        <taxon>Rickenella</taxon>
    </lineage>
</organism>
<dbReference type="Proteomes" id="UP000294933">
    <property type="component" value="Unassembled WGS sequence"/>
</dbReference>
<accession>A0A4Y7PZX3</accession>
<dbReference type="OrthoDB" id="2853207at2759"/>
<gene>
    <name evidence="1" type="ORF">BD410DRAFT_841135</name>
</gene>
<protein>
    <recommendedName>
        <fullName evidence="3">F-box domain-containing protein</fullName>
    </recommendedName>
</protein>
<dbReference type="EMBL" id="ML170186">
    <property type="protein sequence ID" value="TDL20705.1"/>
    <property type="molecule type" value="Genomic_DNA"/>
</dbReference>
<keyword evidence="2" id="KW-1185">Reference proteome</keyword>
<evidence type="ECO:0000313" key="2">
    <source>
        <dbReference type="Proteomes" id="UP000294933"/>
    </source>
</evidence>
<dbReference type="VEuPathDB" id="FungiDB:BD410DRAFT_841135"/>
<evidence type="ECO:0000313" key="1">
    <source>
        <dbReference type="EMBL" id="TDL20705.1"/>
    </source>
</evidence>
<evidence type="ECO:0008006" key="3">
    <source>
        <dbReference type="Google" id="ProtNLM"/>
    </source>
</evidence>